<name>A0A1E5KZ09_9ENTE</name>
<dbReference type="GO" id="GO:0006355">
    <property type="term" value="P:regulation of DNA-templated transcription"/>
    <property type="evidence" value="ECO:0007669"/>
    <property type="project" value="InterPro"/>
</dbReference>
<gene>
    <name evidence="6" type="ORF">BCR26_02175</name>
</gene>
<accession>A0A1E5KZ09</accession>
<evidence type="ECO:0000256" key="3">
    <source>
        <dbReference type="ARBA" id="ARBA00023163"/>
    </source>
</evidence>
<dbReference type="GO" id="GO:0000160">
    <property type="term" value="P:phosphorelay signal transduction system"/>
    <property type="evidence" value="ECO:0007669"/>
    <property type="project" value="InterPro"/>
</dbReference>
<dbReference type="AlphaFoldDB" id="A0A1E5KZ09"/>
<dbReference type="InterPro" id="IPR016032">
    <property type="entry name" value="Sig_transdc_resp-reg_C-effctor"/>
</dbReference>
<dbReference type="SUPFAM" id="SSF46894">
    <property type="entry name" value="C-terminal effector domain of the bipartite response regulators"/>
    <property type="match status" value="1"/>
</dbReference>
<keyword evidence="7" id="KW-1185">Reference proteome</keyword>
<evidence type="ECO:0000256" key="2">
    <source>
        <dbReference type="ARBA" id="ARBA00023125"/>
    </source>
</evidence>
<proteinExistence type="predicted"/>
<evidence type="ECO:0000313" key="7">
    <source>
        <dbReference type="Proteomes" id="UP000095256"/>
    </source>
</evidence>
<dbReference type="Gene3D" id="1.10.10.10">
    <property type="entry name" value="Winged helix-like DNA-binding domain superfamily/Winged helix DNA-binding domain"/>
    <property type="match status" value="1"/>
</dbReference>
<dbReference type="CDD" id="cd00383">
    <property type="entry name" value="trans_reg_C"/>
    <property type="match status" value="1"/>
</dbReference>
<dbReference type="InterPro" id="IPR001867">
    <property type="entry name" value="OmpR/PhoB-type_DNA-bd"/>
</dbReference>
<protein>
    <recommendedName>
        <fullName evidence="5">OmpR/PhoB-type domain-containing protein</fullName>
    </recommendedName>
</protein>
<dbReference type="GO" id="GO:0003677">
    <property type="term" value="F:DNA binding"/>
    <property type="evidence" value="ECO:0007669"/>
    <property type="project" value="UniProtKB-UniRule"/>
</dbReference>
<evidence type="ECO:0000256" key="4">
    <source>
        <dbReference type="PROSITE-ProRule" id="PRU01091"/>
    </source>
</evidence>
<dbReference type="OrthoDB" id="9787103at2"/>
<keyword evidence="2 4" id="KW-0238">DNA-binding</keyword>
<keyword evidence="1" id="KW-0805">Transcription regulation</keyword>
<keyword evidence="3" id="KW-0804">Transcription</keyword>
<reference evidence="6 7" key="1">
    <citation type="submission" date="2016-09" db="EMBL/GenBank/DDBJ databases">
        <authorList>
            <person name="Capua I."/>
            <person name="De Benedictis P."/>
            <person name="Joannis T."/>
            <person name="Lombin L.H."/>
            <person name="Cattoli G."/>
        </authorList>
    </citation>
    <scope>NUCLEOTIDE SEQUENCE [LARGE SCALE GENOMIC DNA]</scope>
    <source>
        <strain evidence="6 7">LMG 25899</strain>
    </source>
</reference>
<evidence type="ECO:0000259" key="5">
    <source>
        <dbReference type="PROSITE" id="PS51755"/>
    </source>
</evidence>
<dbReference type="EMBL" id="MIEK01000012">
    <property type="protein sequence ID" value="OEH83097.1"/>
    <property type="molecule type" value="Genomic_DNA"/>
</dbReference>
<dbReference type="STRING" id="762845.BCR26_02175"/>
<feature type="DNA-binding region" description="OmpR/PhoB-type" evidence="4">
    <location>
        <begin position="129"/>
        <end position="232"/>
    </location>
</feature>
<dbReference type="SMART" id="SM00862">
    <property type="entry name" value="Trans_reg_C"/>
    <property type="match status" value="1"/>
</dbReference>
<evidence type="ECO:0000256" key="1">
    <source>
        <dbReference type="ARBA" id="ARBA00023015"/>
    </source>
</evidence>
<organism evidence="6 7">
    <name type="scientific">Enterococcus rivorum</name>
    <dbReference type="NCBI Taxonomy" id="762845"/>
    <lineage>
        <taxon>Bacteria</taxon>
        <taxon>Bacillati</taxon>
        <taxon>Bacillota</taxon>
        <taxon>Bacilli</taxon>
        <taxon>Lactobacillales</taxon>
        <taxon>Enterococcaceae</taxon>
        <taxon>Enterococcus</taxon>
    </lineage>
</organism>
<evidence type="ECO:0000313" key="6">
    <source>
        <dbReference type="EMBL" id="OEH83097.1"/>
    </source>
</evidence>
<dbReference type="RefSeq" id="WP_069698052.1">
    <property type="nucleotide sequence ID" value="NZ_JAGGMA010000002.1"/>
</dbReference>
<dbReference type="Pfam" id="PF00486">
    <property type="entry name" value="Trans_reg_C"/>
    <property type="match status" value="1"/>
</dbReference>
<dbReference type="PROSITE" id="PS51755">
    <property type="entry name" value="OMPR_PHOB"/>
    <property type="match status" value="1"/>
</dbReference>
<sequence>MYTIGVIDLSESQGEVSEYINNLCKKHFKAVMIGESDIADAQGHTDIFLIKDDKATQNISKICELIIEIRNSSDALIWVCQKSHDKVSRLVYLQLGVDGNIDESCPPEELELVLLNAMKRKNKDIEDEPQKVDVPKDKKMFEMNEANMSVLIEGKEIELTKREFCMIHLLSSNPKTAFSYEEIYQSVWNEAYNNQKYKVANVIFRLREKIEKNTEKPIYIRTVRSRGYMLDV</sequence>
<feature type="domain" description="OmpR/PhoB-type" evidence="5">
    <location>
        <begin position="129"/>
        <end position="232"/>
    </location>
</feature>
<dbReference type="InterPro" id="IPR036388">
    <property type="entry name" value="WH-like_DNA-bd_sf"/>
</dbReference>
<comment type="caution">
    <text evidence="6">The sequence shown here is derived from an EMBL/GenBank/DDBJ whole genome shotgun (WGS) entry which is preliminary data.</text>
</comment>
<dbReference type="Proteomes" id="UP000095256">
    <property type="component" value="Unassembled WGS sequence"/>
</dbReference>